<gene>
    <name evidence="3" type="ORF">COCHEDRAFT_1181104</name>
</gene>
<feature type="transmembrane region" description="Helical" evidence="1">
    <location>
        <begin position="98"/>
        <end position="120"/>
    </location>
</feature>
<feature type="transmembrane region" description="Helical" evidence="1">
    <location>
        <begin position="350"/>
        <end position="370"/>
    </location>
</feature>
<dbReference type="STRING" id="701091.M2UNH8"/>
<dbReference type="OMA" id="MIAPEMI"/>
<dbReference type="OrthoDB" id="9451547at2759"/>
<dbReference type="eggNOG" id="ENOG502SPX8">
    <property type="taxonomic scope" value="Eukaryota"/>
</dbReference>
<keyword evidence="1" id="KW-0472">Membrane</keyword>
<keyword evidence="2" id="KW-0732">Signal</keyword>
<proteinExistence type="predicted"/>
<keyword evidence="1" id="KW-1133">Transmembrane helix</keyword>
<reference evidence="4" key="2">
    <citation type="journal article" date="2013" name="PLoS Genet.">
        <title>Comparative genome structure, secondary metabolite, and effector coding capacity across Cochliobolus pathogens.</title>
        <authorList>
            <person name="Condon B.J."/>
            <person name="Leng Y."/>
            <person name="Wu D."/>
            <person name="Bushley K.E."/>
            <person name="Ohm R.A."/>
            <person name="Otillar R."/>
            <person name="Martin J."/>
            <person name="Schackwitz W."/>
            <person name="Grimwood J."/>
            <person name="MohdZainudin N."/>
            <person name="Xue C."/>
            <person name="Wang R."/>
            <person name="Manning V.A."/>
            <person name="Dhillon B."/>
            <person name="Tu Z.J."/>
            <person name="Steffenson B.J."/>
            <person name="Salamov A."/>
            <person name="Sun H."/>
            <person name="Lowry S."/>
            <person name="LaButti K."/>
            <person name="Han J."/>
            <person name="Copeland A."/>
            <person name="Lindquist E."/>
            <person name="Barry K."/>
            <person name="Schmutz J."/>
            <person name="Baker S.E."/>
            <person name="Ciuffetti L.M."/>
            <person name="Grigoriev I.V."/>
            <person name="Zhong S."/>
            <person name="Turgeon B.G."/>
        </authorList>
    </citation>
    <scope>NUCLEOTIDE SEQUENCE [LARGE SCALE GENOMIC DNA]</scope>
    <source>
        <strain evidence="4">C5 / ATCC 48332 / race O</strain>
    </source>
</reference>
<feature type="chain" id="PRO_5004027788" description="Wax synthase domain-containing protein" evidence="2">
    <location>
        <begin position="21"/>
        <end position="434"/>
    </location>
</feature>
<keyword evidence="4" id="KW-1185">Reference proteome</keyword>
<dbReference type="PANTHER" id="PTHR35043">
    <property type="entry name" value="TRANSCRIPTION FACTOR DOMAIN-CONTAINING PROTEIN"/>
    <property type="match status" value="1"/>
</dbReference>
<dbReference type="PANTHER" id="PTHR35043:SF8">
    <property type="entry name" value="DUF4220 DOMAIN-CONTAINING PROTEIN"/>
    <property type="match status" value="1"/>
</dbReference>
<evidence type="ECO:0000256" key="1">
    <source>
        <dbReference type="SAM" id="Phobius"/>
    </source>
</evidence>
<evidence type="ECO:0008006" key="5">
    <source>
        <dbReference type="Google" id="ProtNLM"/>
    </source>
</evidence>
<feature type="transmembrane region" description="Helical" evidence="1">
    <location>
        <begin position="322"/>
        <end position="341"/>
    </location>
</feature>
<dbReference type="HOGENOM" id="CLU_022883_4_1_1"/>
<accession>M2UNH8</accession>
<feature type="signal peptide" evidence="2">
    <location>
        <begin position="1"/>
        <end position="20"/>
    </location>
</feature>
<evidence type="ECO:0000313" key="4">
    <source>
        <dbReference type="Proteomes" id="UP000016936"/>
    </source>
</evidence>
<evidence type="ECO:0000256" key="2">
    <source>
        <dbReference type="SAM" id="SignalP"/>
    </source>
</evidence>
<dbReference type="Proteomes" id="UP000016936">
    <property type="component" value="Unassembled WGS sequence"/>
</dbReference>
<feature type="transmembrane region" description="Helical" evidence="1">
    <location>
        <begin position="390"/>
        <end position="408"/>
    </location>
</feature>
<dbReference type="AlphaFoldDB" id="M2UNH8"/>
<reference evidence="3 4" key="1">
    <citation type="journal article" date="2012" name="PLoS Pathog.">
        <title>Diverse lifestyles and strategies of plant pathogenesis encoded in the genomes of eighteen Dothideomycetes fungi.</title>
        <authorList>
            <person name="Ohm R.A."/>
            <person name="Feau N."/>
            <person name="Henrissat B."/>
            <person name="Schoch C.L."/>
            <person name="Horwitz B.A."/>
            <person name="Barry K.W."/>
            <person name="Condon B.J."/>
            <person name="Copeland A.C."/>
            <person name="Dhillon B."/>
            <person name="Glaser F."/>
            <person name="Hesse C.N."/>
            <person name="Kosti I."/>
            <person name="LaButti K."/>
            <person name="Lindquist E.A."/>
            <person name="Lucas S."/>
            <person name="Salamov A.A."/>
            <person name="Bradshaw R.E."/>
            <person name="Ciuffetti L."/>
            <person name="Hamelin R.C."/>
            <person name="Kema G.H.J."/>
            <person name="Lawrence C."/>
            <person name="Scott J.A."/>
            <person name="Spatafora J.W."/>
            <person name="Turgeon B.G."/>
            <person name="de Wit P.J.G.M."/>
            <person name="Zhong S."/>
            <person name="Goodwin S.B."/>
            <person name="Grigoriev I.V."/>
        </authorList>
    </citation>
    <scope>NUCLEOTIDE SEQUENCE [LARGE SCALE GENOMIC DNA]</scope>
    <source>
        <strain evidence="4">C5 / ATCC 48332 / race O</strain>
    </source>
</reference>
<protein>
    <recommendedName>
        <fullName evidence="5">Wax synthase domain-containing protein</fullName>
    </recommendedName>
</protein>
<dbReference type="EMBL" id="KB445579">
    <property type="protein sequence ID" value="EMD89462.1"/>
    <property type="molecule type" value="Genomic_DNA"/>
</dbReference>
<feature type="transmembrane region" description="Helical" evidence="1">
    <location>
        <begin position="231"/>
        <end position="248"/>
    </location>
</feature>
<organism evidence="3 4">
    <name type="scientific">Cochliobolus heterostrophus (strain C5 / ATCC 48332 / race O)</name>
    <name type="common">Southern corn leaf blight fungus</name>
    <name type="synonym">Bipolaris maydis</name>
    <dbReference type="NCBI Taxonomy" id="701091"/>
    <lineage>
        <taxon>Eukaryota</taxon>
        <taxon>Fungi</taxon>
        <taxon>Dikarya</taxon>
        <taxon>Ascomycota</taxon>
        <taxon>Pezizomycotina</taxon>
        <taxon>Dothideomycetes</taxon>
        <taxon>Pleosporomycetidae</taxon>
        <taxon>Pleosporales</taxon>
        <taxon>Pleosporineae</taxon>
        <taxon>Pleosporaceae</taxon>
        <taxon>Bipolaris</taxon>
    </lineage>
</organism>
<keyword evidence="1" id="KW-0812">Transmembrane</keyword>
<sequence length="434" mass="49726">MFSYTHIILLTSCFANLVLAKSHSPNCTLPPDNSNYVAGVNVRSTLDIFWSAIYTVFVCTWAVQHLNVPPPKASTPDFHWWQFWKIKIPAFFWTRLKWMLLTIIMPEYLLGAALSGYVAARKFKKYTKEPGSKGERWTTTHGYYADMGGLVYTLPETPGNFEPRLVAINSKQLRYLLDKGFLDQEPPMSEDEILDKSKGDAFATISAVVQLLWLVTQLITRKVLKLPSSQLEILALAFAVCTSFTYILNYPKPQNIQVPSHVSNLQRNQRASQSYFKNALWPWEDKKELEAIIRNDKLNPSSQLKILNEGKSYEWIVDADSIGFITGAVILGLCHCIAWNFQFPTPIERLLWRIASVGITGILPLFYFLWFMLTYGSDHLGKLYDYLQLPLSYISFSVYVVARLYLLVAPFRELFYLPPEAFIATWSVSLPYFG</sequence>
<name>M2UNH8_COCH5</name>
<evidence type="ECO:0000313" key="3">
    <source>
        <dbReference type="EMBL" id="EMD89462.1"/>
    </source>
</evidence>